<dbReference type="PANTHER" id="PTHR43072:SF60">
    <property type="entry name" value="L-2,4-DIAMINOBUTYRIC ACID ACETYLTRANSFERASE"/>
    <property type="match status" value="1"/>
</dbReference>
<evidence type="ECO:0000313" key="3">
    <source>
        <dbReference type="Proteomes" id="UP000238762"/>
    </source>
</evidence>
<dbReference type="AlphaFoldDB" id="A0A2T1BWT1"/>
<reference evidence="2 3" key="1">
    <citation type="submission" date="2018-02" db="EMBL/GenBank/DDBJ databases">
        <authorList>
            <person name="Cohen D.B."/>
            <person name="Kent A.D."/>
        </authorList>
    </citation>
    <scope>NUCLEOTIDE SEQUENCE [LARGE SCALE GENOMIC DNA]</scope>
    <source>
        <strain evidence="2 3">CCAP 1448/3</strain>
    </source>
</reference>
<sequence length="146" mass="16828">MKVFLASFEHLEQVSQLFDRYRVFYQQSSDLEAARNFLEERFQKSDSTLLVASYRGKIVGFTQLYPSFSSVSMKPVWILNDLFVEELYRNQGVAKLLMNAAENLARETGVIRITLATQGSNIAAQSLYKSLGYSQQEEFYHYALQV</sequence>
<dbReference type="RefSeq" id="WP_106291936.1">
    <property type="nucleotide sequence ID" value="NZ_CAWNTC010000020.1"/>
</dbReference>
<protein>
    <submittedName>
        <fullName evidence="2">GNAT family N-acetyltransferase</fullName>
    </submittedName>
</protein>
<name>A0A2T1BWT1_9CYAN</name>
<keyword evidence="3" id="KW-1185">Reference proteome</keyword>
<accession>A0A2T1BWT1</accession>
<dbReference type="InterPro" id="IPR000182">
    <property type="entry name" value="GNAT_dom"/>
</dbReference>
<dbReference type="EMBL" id="PVWJ01000208">
    <property type="protein sequence ID" value="PSB00461.1"/>
    <property type="molecule type" value="Genomic_DNA"/>
</dbReference>
<dbReference type="PANTHER" id="PTHR43072">
    <property type="entry name" value="N-ACETYLTRANSFERASE"/>
    <property type="match status" value="1"/>
</dbReference>
<dbReference type="CDD" id="cd04301">
    <property type="entry name" value="NAT_SF"/>
    <property type="match status" value="1"/>
</dbReference>
<dbReference type="SUPFAM" id="SSF55729">
    <property type="entry name" value="Acyl-CoA N-acyltransferases (Nat)"/>
    <property type="match status" value="1"/>
</dbReference>
<dbReference type="InterPro" id="IPR016181">
    <property type="entry name" value="Acyl_CoA_acyltransferase"/>
</dbReference>
<evidence type="ECO:0000313" key="2">
    <source>
        <dbReference type="EMBL" id="PSB00461.1"/>
    </source>
</evidence>
<proteinExistence type="predicted"/>
<gene>
    <name evidence="2" type="ORF">C7B64_23400</name>
</gene>
<reference evidence="2 3" key="2">
    <citation type="submission" date="2018-03" db="EMBL/GenBank/DDBJ databases">
        <title>The ancient ancestry and fast evolution of plastids.</title>
        <authorList>
            <person name="Moore K.R."/>
            <person name="Magnabosco C."/>
            <person name="Momper L."/>
            <person name="Gold D.A."/>
            <person name="Bosak T."/>
            <person name="Fournier G.P."/>
        </authorList>
    </citation>
    <scope>NUCLEOTIDE SEQUENCE [LARGE SCALE GENOMIC DNA]</scope>
    <source>
        <strain evidence="2 3">CCAP 1448/3</strain>
    </source>
</reference>
<dbReference type="GO" id="GO:0016747">
    <property type="term" value="F:acyltransferase activity, transferring groups other than amino-acyl groups"/>
    <property type="evidence" value="ECO:0007669"/>
    <property type="project" value="InterPro"/>
</dbReference>
<feature type="domain" description="N-acetyltransferase" evidence="1">
    <location>
        <begin position="1"/>
        <end position="146"/>
    </location>
</feature>
<dbReference type="OrthoDB" id="9792929at2"/>
<comment type="caution">
    <text evidence="2">The sequence shown here is derived from an EMBL/GenBank/DDBJ whole genome shotgun (WGS) entry which is preliminary data.</text>
</comment>
<organism evidence="2 3">
    <name type="scientific">Merismopedia glauca CCAP 1448/3</name>
    <dbReference type="NCBI Taxonomy" id="1296344"/>
    <lineage>
        <taxon>Bacteria</taxon>
        <taxon>Bacillati</taxon>
        <taxon>Cyanobacteriota</taxon>
        <taxon>Cyanophyceae</taxon>
        <taxon>Synechococcales</taxon>
        <taxon>Merismopediaceae</taxon>
        <taxon>Merismopedia</taxon>
    </lineage>
</organism>
<dbReference type="Pfam" id="PF00583">
    <property type="entry name" value="Acetyltransf_1"/>
    <property type="match status" value="1"/>
</dbReference>
<dbReference type="PROSITE" id="PS51186">
    <property type="entry name" value="GNAT"/>
    <property type="match status" value="1"/>
</dbReference>
<evidence type="ECO:0000259" key="1">
    <source>
        <dbReference type="PROSITE" id="PS51186"/>
    </source>
</evidence>
<dbReference type="Gene3D" id="3.40.630.30">
    <property type="match status" value="1"/>
</dbReference>
<dbReference type="Proteomes" id="UP000238762">
    <property type="component" value="Unassembled WGS sequence"/>
</dbReference>
<keyword evidence="2" id="KW-0808">Transferase</keyword>